<dbReference type="RefSeq" id="WP_013190802.1">
    <property type="nucleotide sequence ID" value="NC_014248.1"/>
</dbReference>
<dbReference type="HOGENOM" id="CLU_2288631_0_0_3"/>
<feature type="region of interest" description="Disordered" evidence="1">
    <location>
        <begin position="37"/>
        <end position="71"/>
    </location>
</feature>
<accession>D7E4M6</accession>
<organism evidence="2 3">
    <name type="scientific">Nostoc azollae (strain 0708)</name>
    <name type="common">Anabaena azollae (strain 0708)</name>
    <dbReference type="NCBI Taxonomy" id="551115"/>
    <lineage>
        <taxon>Bacteria</taxon>
        <taxon>Bacillati</taxon>
        <taxon>Cyanobacteriota</taxon>
        <taxon>Cyanophyceae</taxon>
        <taxon>Nostocales</taxon>
        <taxon>Nostocaceae</taxon>
        <taxon>Trichormus</taxon>
    </lineage>
</organism>
<evidence type="ECO:0000313" key="2">
    <source>
        <dbReference type="EMBL" id="ADI63784.1"/>
    </source>
</evidence>
<proteinExistence type="predicted"/>
<name>D7E4M6_NOSA0</name>
<evidence type="ECO:0000313" key="3">
    <source>
        <dbReference type="Proteomes" id="UP000001511"/>
    </source>
</evidence>
<dbReference type="eggNOG" id="ENOG5033JPR">
    <property type="taxonomic scope" value="Bacteria"/>
</dbReference>
<dbReference type="AlphaFoldDB" id="D7E4M6"/>
<dbReference type="EMBL" id="CP002059">
    <property type="protein sequence ID" value="ADI63784.1"/>
    <property type="molecule type" value="Genomic_DNA"/>
</dbReference>
<sequence>MFEKFVNYQIGIFAVRLNRIYAPYKRLFHILECQESGVRSQESGVRSQESGVRSQESGVRSQESGVRSQESGVRMFEKLINLWMGIAHPTLLRIVQDLSIR</sequence>
<gene>
    <name evidence="2" type="ordered locus">Aazo_1608</name>
</gene>
<protein>
    <submittedName>
        <fullName evidence="2">Uncharacterized protein</fullName>
    </submittedName>
</protein>
<evidence type="ECO:0000256" key="1">
    <source>
        <dbReference type="SAM" id="MobiDB-lite"/>
    </source>
</evidence>
<reference evidence="2 3" key="1">
    <citation type="journal article" date="2010" name="PLoS ONE">
        <title>Genome erosion in a nitrogen-fixing vertically transmitted endosymbiotic multicellular cyanobacterium.</title>
        <authorList>
            <person name="Ran L."/>
            <person name="Larsson J."/>
            <person name="Vigil-Stenman T."/>
            <person name="Nylander J.A."/>
            <person name="Ininbergs K."/>
            <person name="Zheng W.W."/>
            <person name="Lapidus A."/>
            <person name="Lowry S."/>
            <person name="Haselkorn R."/>
            <person name="Bergman B."/>
        </authorList>
    </citation>
    <scope>NUCLEOTIDE SEQUENCE [LARGE SCALE GENOMIC DNA]</scope>
    <source>
        <strain evidence="2 3">0708</strain>
    </source>
</reference>
<keyword evidence="3" id="KW-1185">Reference proteome</keyword>
<dbReference type="KEGG" id="naz:Aazo_1608"/>
<dbReference type="Proteomes" id="UP000001511">
    <property type="component" value="Chromosome"/>
</dbReference>